<sequence>MSNVKALILGLLLLVPIFVFIFISTFGEHHFSLRTYFPKVDDAGEVVYNEKGDTVFNRVPDFKLTSQQGETISQSEDLSDVIYVADFFFARCTSICKKMSSQLSRVQEAYKNNPSVKLVSITVNPEHDSVAVLQNYAAQYGADPEKWMLLTGPKDEIYSLAQQGFYLPVQKVEGQDDFIHSEKFMLVDKEQRVRGIYDGTDPKDVDRLIIEINVLLDEYSKSK</sequence>
<keyword evidence="6" id="KW-1185">Reference proteome</keyword>
<keyword evidence="2" id="KW-0186">Copper</keyword>
<evidence type="ECO:0000256" key="1">
    <source>
        <dbReference type="ARBA" id="ARBA00010996"/>
    </source>
</evidence>
<evidence type="ECO:0000313" key="5">
    <source>
        <dbReference type="EMBL" id="MFD2514290.1"/>
    </source>
</evidence>
<dbReference type="PANTHER" id="PTHR12151">
    <property type="entry name" value="ELECTRON TRANSPORT PROTIN SCO1/SENC FAMILY MEMBER"/>
    <property type="match status" value="1"/>
</dbReference>
<dbReference type="Pfam" id="PF02630">
    <property type="entry name" value="SCO1-SenC"/>
    <property type="match status" value="1"/>
</dbReference>
<dbReference type="InterPro" id="IPR036249">
    <property type="entry name" value="Thioredoxin-like_sf"/>
</dbReference>
<dbReference type="CDD" id="cd02968">
    <property type="entry name" value="SCO"/>
    <property type="match status" value="1"/>
</dbReference>
<name>A0ABW5ILK0_9BACT</name>
<dbReference type="PANTHER" id="PTHR12151:SF25">
    <property type="entry name" value="LINALOOL DEHYDRATASE_ISOMERASE DOMAIN-CONTAINING PROTEIN"/>
    <property type="match status" value="1"/>
</dbReference>
<dbReference type="InterPro" id="IPR003782">
    <property type="entry name" value="SCO1/SenC"/>
</dbReference>
<organism evidence="5 6">
    <name type="scientific">Pontibacter locisalis</name>
    <dbReference type="NCBI Taxonomy" id="1719035"/>
    <lineage>
        <taxon>Bacteria</taxon>
        <taxon>Pseudomonadati</taxon>
        <taxon>Bacteroidota</taxon>
        <taxon>Cytophagia</taxon>
        <taxon>Cytophagales</taxon>
        <taxon>Hymenobacteraceae</taxon>
        <taxon>Pontibacter</taxon>
    </lineage>
</organism>
<dbReference type="PROSITE" id="PS51352">
    <property type="entry name" value="THIOREDOXIN_2"/>
    <property type="match status" value="1"/>
</dbReference>
<reference evidence="6" key="1">
    <citation type="journal article" date="2019" name="Int. J. Syst. Evol. Microbiol.">
        <title>The Global Catalogue of Microorganisms (GCM) 10K type strain sequencing project: providing services to taxonomists for standard genome sequencing and annotation.</title>
        <authorList>
            <consortium name="The Broad Institute Genomics Platform"/>
            <consortium name="The Broad Institute Genome Sequencing Center for Infectious Disease"/>
            <person name="Wu L."/>
            <person name="Ma J."/>
        </authorList>
    </citation>
    <scope>NUCLEOTIDE SEQUENCE [LARGE SCALE GENOMIC DNA]</scope>
    <source>
        <strain evidence="6">KCTC 42498</strain>
    </source>
</reference>
<accession>A0ABW5ILK0</accession>
<dbReference type="Gene3D" id="3.40.30.10">
    <property type="entry name" value="Glutaredoxin"/>
    <property type="match status" value="1"/>
</dbReference>
<dbReference type="Proteomes" id="UP001597544">
    <property type="component" value="Unassembled WGS sequence"/>
</dbReference>
<comment type="similarity">
    <text evidence="1">Belongs to the SCO1/2 family.</text>
</comment>
<keyword evidence="3" id="KW-0812">Transmembrane</keyword>
<dbReference type="EMBL" id="JBHULU010000015">
    <property type="protein sequence ID" value="MFD2514290.1"/>
    <property type="molecule type" value="Genomic_DNA"/>
</dbReference>
<keyword evidence="3" id="KW-1133">Transmembrane helix</keyword>
<feature type="transmembrane region" description="Helical" evidence="3">
    <location>
        <begin position="6"/>
        <end position="26"/>
    </location>
</feature>
<dbReference type="SUPFAM" id="SSF52833">
    <property type="entry name" value="Thioredoxin-like"/>
    <property type="match status" value="1"/>
</dbReference>
<dbReference type="InterPro" id="IPR013766">
    <property type="entry name" value="Thioredoxin_domain"/>
</dbReference>
<evidence type="ECO:0000256" key="2">
    <source>
        <dbReference type="ARBA" id="ARBA00023008"/>
    </source>
</evidence>
<gene>
    <name evidence="5" type="ORF">ACFSRY_10470</name>
</gene>
<evidence type="ECO:0000259" key="4">
    <source>
        <dbReference type="PROSITE" id="PS51352"/>
    </source>
</evidence>
<keyword evidence="3" id="KW-0472">Membrane</keyword>
<evidence type="ECO:0000313" key="6">
    <source>
        <dbReference type="Proteomes" id="UP001597544"/>
    </source>
</evidence>
<protein>
    <submittedName>
        <fullName evidence="5">SCO family protein</fullName>
    </submittedName>
</protein>
<comment type="caution">
    <text evidence="5">The sequence shown here is derived from an EMBL/GenBank/DDBJ whole genome shotgun (WGS) entry which is preliminary data.</text>
</comment>
<proteinExistence type="inferred from homology"/>
<feature type="domain" description="Thioredoxin" evidence="4">
    <location>
        <begin position="53"/>
        <end position="217"/>
    </location>
</feature>
<dbReference type="RefSeq" id="WP_377506582.1">
    <property type="nucleotide sequence ID" value="NZ_JBHULU010000015.1"/>
</dbReference>
<evidence type="ECO:0000256" key="3">
    <source>
        <dbReference type="SAM" id="Phobius"/>
    </source>
</evidence>